<dbReference type="SMART" id="SM00470">
    <property type="entry name" value="ParB"/>
    <property type="match status" value="1"/>
</dbReference>
<organism evidence="2 3">
    <name type="scientific">Streptomyces aureus</name>
    <dbReference type="NCBI Taxonomy" id="193461"/>
    <lineage>
        <taxon>Bacteria</taxon>
        <taxon>Bacillati</taxon>
        <taxon>Actinomycetota</taxon>
        <taxon>Actinomycetes</taxon>
        <taxon>Kitasatosporales</taxon>
        <taxon>Streptomycetaceae</taxon>
        <taxon>Streptomyces</taxon>
    </lineage>
</organism>
<dbReference type="InterPro" id="IPR046681">
    <property type="entry name" value="DUF6551"/>
</dbReference>
<dbReference type="InterPro" id="IPR003115">
    <property type="entry name" value="ParB_N"/>
</dbReference>
<dbReference type="RefSeq" id="WP_372562537.1">
    <property type="nucleotide sequence ID" value="NZ_JBGOSP010000005.1"/>
</dbReference>
<keyword evidence="3" id="KW-1185">Reference proteome</keyword>
<reference evidence="2 3" key="1">
    <citation type="submission" date="2024-08" db="EMBL/GenBank/DDBJ databases">
        <title>Genome sequence of Streptomyces aureus CACIA-1.46HGO.</title>
        <authorList>
            <person name="Evangelista-Martinez Z."/>
        </authorList>
    </citation>
    <scope>NUCLEOTIDE SEQUENCE [LARGE SCALE GENOMIC DNA]</scope>
    <source>
        <strain evidence="2 3">CACIA-1.46HGO</strain>
    </source>
</reference>
<dbReference type="Pfam" id="PF20188">
    <property type="entry name" value="DUF6551"/>
    <property type="match status" value="1"/>
</dbReference>
<dbReference type="SUPFAM" id="SSF110849">
    <property type="entry name" value="ParB/Sulfiredoxin"/>
    <property type="match status" value="1"/>
</dbReference>
<accession>A0ABV4SEV8</accession>
<dbReference type="InterPro" id="IPR036086">
    <property type="entry name" value="ParB/Sulfiredoxin_sf"/>
</dbReference>
<name>A0ABV4SEV8_9ACTN</name>
<evidence type="ECO:0000259" key="1">
    <source>
        <dbReference type="SMART" id="SM00470"/>
    </source>
</evidence>
<dbReference type="Gene3D" id="3.90.1530.10">
    <property type="entry name" value="Conserved hypothetical protein from pyrococcus furiosus pfu- 392566-001, ParB domain"/>
    <property type="match status" value="1"/>
</dbReference>
<dbReference type="CDD" id="cd16387">
    <property type="entry name" value="ParB_N_Srx"/>
    <property type="match status" value="1"/>
</dbReference>
<protein>
    <submittedName>
        <fullName evidence="2">DUF6551 family protein</fullName>
    </submittedName>
</protein>
<feature type="domain" description="ParB-like N-terminal" evidence="1">
    <location>
        <begin position="19"/>
        <end position="108"/>
    </location>
</feature>
<comment type="caution">
    <text evidence="2">The sequence shown here is derived from an EMBL/GenBank/DDBJ whole genome shotgun (WGS) entry which is preliminary data.</text>
</comment>
<evidence type="ECO:0000313" key="3">
    <source>
        <dbReference type="Proteomes" id="UP001571476"/>
    </source>
</evidence>
<proteinExistence type="predicted"/>
<evidence type="ECO:0000313" key="2">
    <source>
        <dbReference type="EMBL" id="MFA3836976.1"/>
    </source>
</evidence>
<sequence>MARKGYGYELPDHEVEYGVELSVEELKIDKAAQRSLNERRAQTIAKSLVREAMGSIVVSQREGGARYIVDGMHRHRVCQILGIEKIMAEVHHGLNQQEEAILFLIKNRESSKPSTLDEYKVGLTAGVPLMADTQDVLDRHELSLGSSSTNSIGAVSGVLRITQRYGPDVLSRTLTIVEGAWGRDKTTWDGVLLAGVSEFLGRHGADVDDDALLSTKIAKAGHAAGWIGKVHAQATGGGMHNSGTGSRTMTCYRLVVDAWNKGRRAGTRIEP</sequence>
<gene>
    <name evidence="2" type="ORF">ACEG43_12420</name>
</gene>
<dbReference type="EMBL" id="JBGOSP010000005">
    <property type="protein sequence ID" value="MFA3836976.1"/>
    <property type="molecule type" value="Genomic_DNA"/>
</dbReference>
<dbReference type="Proteomes" id="UP001571476">
    <property type="component" value="Unassembled WGS sequence"/>
</dbReference>